<feature type="non-terminal residue" evidence="2">
    <location>
        <position position="1"/>
    </location>
</feature>
<accession>A0A9P4LQV0</accession>
<dbReference type="AlphaFoldDB" id="A0A9P4LQV0"/>
<organism evidence="2 3">
    <name type="scientific">Setomelanomma holmii</name>
    <dbReference type="NCBI Taxonomy" id="210430"/>
    <lineage>
        <taxon>Eukaryota</taxon>
        <taxon>Fungi</taxon>
        <taxon>Dikarya</taxon>
        <taxon>Ascomycota</taxon>
        <taxon>Pezizomycotina</taxon>
        <taxon>Dothideomycetes</taxon>
        <taxon>Pleosporomycetidae</taxon>
        <taxon>Pleosporales</taxon>
        <taxon>Pleosporineae</taxon>
        <taxon>Phaeosphaeriaceae</taxon>
        <taxon>Setomelanomma</taxon>
    </lineage>
</organism>
<feature type="compositionally biased region" description="Basic and acidic residues" evidence="1">
    <location>
        <begin position="20"/>
        <end position="35"/>
    </location>
</feature>
<sequence>KSMNSSFYEGAGYVSPSGTRAEKKQRQEQWDDSKRQQQASMSDIPEERRYHASTKSRKRADSHQPTSSPPSSRQPANTSPTKDDSVHLRSSYEYQQPRRYSSADYGHAGDTRLGGNFDAPTYVEVERDCEYRRSLKGVEKLRSKFRGLVRT</sequence>
<evidence type="ECO:0000256" key="1">
    <source>
        <dbReference type="SAM" id="MobiDB-lite"/>
    </source>
</evidence>
<dbReference type="Proteomes" id="UP000799777">
    <property type="component" value="Unassembled WGS sequence"/>
</dbReference>
<feature type="compositionally biased region" description="Basic residues" evidence="1">
    <location>
        <begin position="51"/>
        <end position="60"/>
    </location>
</feature>
<feature type="compositionally biased region" description="Low complexity" evidence="1">
    <location>
        <begin position="63"/>
        <end position="75"/>
    </location>
</feature>
<comment type="caution">
    <text evidence="2">The sequence shown here is derived from an EMBL/GenBank/DDBJ whole genome shotgun (WGS) entry which is preliminary data.</text>
</comment>
<evidence type="ECO:0000313" key="2">
    <source>
        <dbReference type="EMBL" id="KAF2033615.1"/>
    </source>
</evidence>
<keyword evidence="3" id="KW-1185">Reference proteome</keyword>
<gene>
    <name evidence="2" type="ORF">EK21DRAFT_58365</name>
</gene>
<evidence type="ECO:0000313" key="3">
    <source>
        <dbReference type="Proteomes" id="UP000799777"/>
    </source>
</evidence>
<dbReference type="EMBL" id="ML978165">
    <property type="protein sequence ID" value="KAF2033615.1"/>
    <property type="molecule type" value="Genomic_DNA"/>
</dbReference>
<protein>
    <submittedName>
        <fullName evidence="2">Uncharacterized protein</fullName>
    </submittedName>
</protein>
<dbReference type="OrthoDB" id="3679518at2759"/>
<name>A0A9P4LQV0_9PLEO</name>
<reference evidence="2" key="1">
    <citation type="journal article" date="2020" name="Stud. Mycol.">
        <title>101 Dothideomycetes genomes: a test case for predicting lifestyles and emergence of pathogens.</title>
        <authorList>
            <person name="Haridas S."/>
            <person name="Albert R."/>
            <person name="Binder M."/>
            <person name="Bloem J."/>
            <person name="Labutti K."/>
            <person name="Salamov A."/>
            <person name="Andreopoulos B."/>
            <person name="Baker S."/>
            <person name="Barry K."/>
            <person name="Bills G."/>
            <person name="Bluhm B."/>
            <person name="Cannon C."/>
            <person name="Castanera R."/>
            <person name="Culley D."/>
            <person name="Daum C."/>
            <person name="Ezra D."/>
            <person name="Gonzalez J."/>
            <person name="Henrissat B."/>
            <person name="Kuo A."/>
            <person name="Liang C."/>
            <person name="Lipzen A."/>
            <person name="Lutzoni F."/>
            <person name="Magnuson J."/>
            <person name="Mondo S."/>
            <person name="Nolan M."/>
            <person name="Ohm R."/>
            <person name="Pangilinan J."/>
            <person name="Park H.-J."/>
            <person name="Ramirez L."/>
            <person name="Alfaro M."/>
            <person name="Sun H."/>
            <person name="Tritt A."/>
            <person name="Yoshinaga Y."/>
            <person name="Zwiers L.-H."/>
            <person name="Turgeon B."/>
            <person name="Goodwin S."/>
            <person name="Spatafora J."/>
            <person name="Crous P."/>
            <person name="Grigoriev I."/>
        </authorList>
    </citation>
    <scope>NUCLEOTIDE SEQUENCE</scope>
    <source>
        <strain evidence="2">CBS 110217</strain>
    </source>
</reference>
<proteinExistence type="predicted"/>
<feature type="region of interest" description="Disordered" evidence="1">
    <location>
        <begin position="1"/>
        <end position="118"/>
    </location>
</feature>